<dbReference type="AlphaFoldDB" id="A0A9P8PY53"/>
<keyword evidence="2" id="KW-1185">Reference proteome</keyword>
<name>A0A9P8PY53_WICPI</name>
<organism evidence="1 2">
    <name type="scientific">Wickerhamomyces pijperi</name>
    <name type="common">Yeast</name>
    <name type="synonym">Pichia pijperi</name>
    <dbReference type="NCBI Taxonomy" id="599730"/>
    <lineage>
        <taxon>Eukaryota</taxon>
        <taxon>Fungi</taxon>
        <taxon>Dikarya</taxon>
        <taxon>Ascomycota</taxon>
        <taxon>Saccharomycotina</taxon>
        <taxon>Saccharomycetes</taxon>
        <taxon>Phaffomycetales</taxon>
        <taxon>Wickerhamomycetaceae</taxon>
        <taxon>Wickerhamomyces</taxon>
    </lineage>
</organism>
<comment type="caution">
    <text evidence="1">The sequence shown here is derived from an EMBL/GenBank/DDBJ whole genome shotgun (WGS) entry which is preliminary data.</text>
</comment>
<dbReference type="Proteomes" id="UP000774326">
    <property type="component" value="Unassembled WGS sequence"/>
</dbReference>
<reference evidence="1" key="2">
    <citation type="submission" date="2021-01" db="EMBL/GenBank/DDBJ databases">
        <authorList>
            <person name="Schikora-Tamarit M.A."/>
        </authorList>
    </citation>
    <scope>NUCLEOTIDE SEQUENCE</scope>
    <source>
        <strain evidence="1">CBS2887</strain>
    </source>
</reference>
<evidence type="ECO:0000313" key="2">
    <source>
        <dbReference type="Proteomes" id="UP000774326"/>
    </source>
</evidence>
<gene>
    <name evidence="1" type="ORF">WICPIJ_008571</name>
</gene>
<evidence type="ECO:0000313" key="1">
    <source>
        <dbReference type="EMBL" id="KAH3679695.1"/>
    </source>
</evidence>
<proteinExistence type="predicted"/>
<reference evidence="1" key="1">
    <citation type="journal article" date="2021" name="Open Biol.">
        <title>Shared evolutionary footprints suggest mitochondrial oxidative damage underlies multiple complex I losses in fungi.</title>
        <authorList>
            <person name="Schikora-Tamarit M.A."/>
            <person name="Marcet-Houben M."/>
            <person name="Nosek J."/>
            <person name="Gabaldon T."/>
        </authorList>
    </citation>
    <scope>NUCLEOTIDE SEQUENCE</scope>
    <source>
        <strain evidence="1">CBS2887</strain>
    </source>
</reference>
<protein>
    <submittedName>
        <fullName evidence="1">Uncharacterized protein</fullName>
    </submittedName>
</protein>
<accession>A0A9P8PY53</accession>
<dbReference type="EMBL" id="JAEUBG010004878">
    <property type="protein sequence ID" value="KAH3679695.1"/>
    <property type="molecule type" value="Genomic_DNA"/>
</dbReference>
<sequence length="114" mass="12136">MSCCSIGSFLGSTGSDSSTLANESLDSSVFFTSVSFFGDFLAGDLSNAFSKLSSSNSKRFPFCWLNPLEEGMDFSNLSILSDELSEEGLVGVFAVSEKSVACLTDLDFLFFAGL</sequence>